<dbReference type="InterPro" id="IPR025348">
    <property type="entry name" value="DUF4252"/>
</dbReference>
<keyword evidence="4" id="KW-1185">Reference proteome</keyword>
<dbReference type="Proteomes" id="UP000290253">
    <property type="component" value="Unassembled WGS sequence"/>
</dbReference>
<sequence length="210" mass="23141">MVRTSMFRMRWTQTCFPLVMLAMLVSPVARSQTAPPQSAPPPPPPSAQVYPDDSWIPRGMEALGQHASFHTDFTFDKSMLAMAGNFVGDDDTQRVIAKLRGISVHSFKYPAPGMYDPAILDSVRQQYHDRGWKHLVTTHAHPAAAHPGTTDVWVRFANGNVEGIVLLVANETNVNLVAVNGTLSPLDLLHLRGHFGIPRFSGDGFQDADR</sequence>
<organism evidence="3 4">
    <name type="scientific">Silvibacterium dinghuense</name>
    <dbReference type="NCBI Taxonomy" id="1560006"/>
    <lineage>
        <taxon>Bacteria</taxon>
        <taxon>Pseudomonadati</taxon>
        <taxon>Acidobacteriota</taxon>
        <taxon>Terriglobia</taxon>
        <taxon>Terriglobales</taxon>
        <taxon>Acidobacteriaceae</taxon>
        <taxon>Silvibacterium</taxon>
    </lineage>
</organism>
<name>A0A4Q1SCS6_9BACT</name>
<protein>
    <submittedName>
        <fullName evidence="3">DUF4252 domain-containing protein</fullName>
    </submittedName>
</protein>
<evidence type="ECO:0000256" key="2">
    <source>
        <dbReference type="SAM" id="SignalP"/>
    </source>
</evidence>
<evidence type="ECO:0000313" key="3">
    <source>
        <dbReference type="EMBL" id="RXS94580.1"/>
    </source>
</evidence>
<dbReference type="EMBL" id="SDMK01000003">
    <property type="protein sequence ID" value="RXS94580.1"/>
    <property type="molecule type" value="Genomic_DNA"/>
</dbReference>
<dbReference type="AlphaFoldDB" id="A0A4Q1SCS6"/>
<accession>A0A4Q1SCS6</accession>
<evidence type="ECO:0000256" key="1">
    <source>
        <dbReference type="SAM" id="MobiDB-lite"/>
    </source>
</evidence>
<keyword evidence="2" id="KW-0732">Signal</keyword>
<dbReference type="OrthoDB" id="117939at2"/>
<dbReference type="Pfam" id="PF14060">
    <property type="entry name" value="DUF4252"/>
    <property type="match status" value="1"/>
</dbReference>
<gene>
    <name evidence="3" type="ORF">ESZ00_16085</name>
</gene>
<feature type="chain" id="PRO_5020742412" evidence="2">
    <location>
        <begin position="32"/>
        <end position="210"/>
    </location>
</feature>
<feature type="compositionally biased region" description="Pro residues" evidence="1">
    <location>
        <begin position="37"/>
        <end position="46"/>
    </location>
</feature>
<proteinExistence type="predicted"/>
<feature type="region of interest" description="Disordered" evidence="1">
    <location>
        <begin position="31"/>
        <end position="50"/>
    </location>
</feature>
<evidence type="ECO:0000313" key="4">
    <source>
        <dbReference type="Proteomes" id="UP000290253"/>
    </source>
</evidence>
<feature type="signal peptide" evidence="2">
    <location>
        <begin position="1"/>
        <end position="31"/>
    </location>
</feature>
<comment type="caution">
    <text evidence="3">The sequence shown here is derived from an EMBL/GenBank/DDBJ whole genome shotgun (WGS) entry which is preliminary data.</text>
</comment>
<reference evidence="3 4" key="1">
    <citation type="journal article" date="2016" name="Int. J. Syst. Evol. Microbiol.">
        <title>Acidipila dinghuensis sp. nov., an acidobacterium isolated from forest soil.</title>
        <authorList>
            <person name="Jiang Y.W."/>
            <person name="Wang J."/>
            <person name="Chen M.H."/>
            <person name="Lv Y.Y."/>
            <person name="Qiu L.H."/>
        </authorList>
    </citation>
    <scope>NUCLEOTIDE SEQUENCE [LARGE SCALE GENOMIC DNA]</scope>
    <source>
        <strain evidence="3 4">DHOF10</strain>
    </source>
</reference>